<evidence type="ECO:0000256" key="1">
    <source>
        <dbReference type="SAM" id="Phobius"/>
    </source>
</evidence>
<keyword evidence="1" id="KW-0472">Membrane</keyword>
<evidence type="ECO:0000313" key="2">
    <source>
        <dbReference type="EMBL" id="GKT34313.1"/>
    </source>
</evidence>
<proteinExistence type="predicted"/>
<protein>
    <submittedName>
        <fullName evidence="2">Uncharacterized protein</fullName>
    </submittedName>
</protein>
<name>A0ABQ5KP68_9EUKA</name>
<dbReference type="EMBL" id="BQXS01010795">
    <property type="protein sequence ID" value="GKT34313.1"/>
    <property type="molecule type" value="Genomic_DNA"/>
</dbReference>
<accession>A0ABQ5KP68</accession>
<feature type="non-terminal residue" evidence="2">
    <location>
        <position position="1"/>
    </location>
</feature>
<dbReference type="Proteomes" id="UP001057375">
    <property type="component" value="Unassembled WGS sequence"/>
</dbReference>
<keyword evidence="1" id="KW-0812">Transmembrane</keyword>
<feature type="transmembrane region" description="Helical" evidence="1">
    <location>
        <begin position="77"/>
        <end position="97"/>
    </location>
</feature>
<keyword evidence="1" id="KW-1133">Transmembrane helix</keyword>
<organism evidence="2 3">
    <name type="scientific">Aduncisulcus paluster</name>
    <dbReference type="NCBI Taxonomy" id="2918883"/>
    <lineage>
        <taxon>Eukaryota</taxon>
        <taxon>Metamonada</taxon>
        <taxon>Carpediemonas-like organisms</taxon>
        <taxon>Aduncisulcus</taxon>
    </lineage>
</organism>
<evidence type="ECO:0000313" key="3">
    <source>
        <dbReference type="Proteomes" id="UP001057375"/>
    </source>
</evidence>
<gene>
    <name evidence="2" type="ORF">ADUPG1_007683</name>
</gene>
<reference evidence="2" key="1">
    <citation type="submission" date="2022-03" db="EMBL/GenBank/DDBJ databases">
        <title>Draft genome sequence of Aduncisulcus paluster, a free-living microaerophilic Fornicata.</title>
        <authorList>
            <person name="Yuyama I."/>
            <person name="Kume K."/>
            <person name="Tamura T."/>
            <person name="Inagaki Y."/>
            <person name="Hashimoto T."/>
        </authorList>
    </citation>
    <scope>NUCLEOTIDE SEQUENCE</scope>
    <source>
        <strain evidence="2">NY0171</strain>
    </source>
</reference>
<keyword evidence="3" id="KW-1185">Reference proteome</keyword>
<comment type="caution">
    <text evidence="2">The sequence shown here is derived from an EMBL/GenBank/DDBJ whole genome shotgun (WGS) entry which is preliminary data.</text>
</comment>
<sequence length="197" mass="22438">RKPPIPLVCVVGGISDPSEKYLERFCSDFSVDMVGVARSFLITSLVSNHKDIESTSQSCAQSPCEDHRRYSTIRMRATFHFIVVFLLWIVGLIFPMIKAGVESVYWQEFMKELPCSIDNSKSKKGWTIIRKKRKEMTKKQSKSSETYLSGQVVLKTKSMGFLKSCIFVIWAGMKQILPKKRGWASGVQSSDPRETKK</sequence>